<comment type="similarity">
    <text evidence="2">Belongs to the major facilitator superfamily. MFSD6 family.</text>
</comment>
<sequence length="427" mass="46243">VTLTYLADRPDDYGRQRMFGSIGWAVAMLFLGIALDHSTSFPSHPCAKPSDRERNYTVCFATFSCLMGCAFLVATQFRFDYEYDEVAQAEPGSQTDVQMKQLRTGSIKVKNSQRGFSNEITIEDIAPGIPTATDHLSADQQQLNDPEPAKSNVFAHHMRHLPQIMSVLHTVATPRYATFLLAAWCLGFGIGLVFTFLFWHLQDLGGTPTLFGLASVVNHISEIGAFFFSFKFIRKWGHQKVLCFGLTGNVLRFLYLAYVSNPWLILPFELLQGVTHSAVWAACVSYVGAATPSGVRASAIGVLQGLHHGFGRASGAVIGGFIITQYGTQLTFLGYSLCCLIVLAAFISTHYTATGQGEQKGFVAFETDQVPPDTAAGAAAHLAPHGVPSSPMARSLSKQNLGQANQGLSQGFNQAPTNTQGGYLAVP</sequence>
<evidence type="ECO:0000256" key="2">
    <source>
        <dbReference type="ARBA" id="ARBA00005241"/>
    </source>
</evidence>
<dbReference type="SUPFAM" id="SSF103473">
    <property type="entry name" value="MFS general substrate transporter"/>
    <property type="match status" value="1"/>
</dbReference>
<evidence type="ECO:0000256" key="3">
    <source>
        <dbReference type="ARBA" id="ARBA00022692"/>
    </source>
</evidence>
<dbReference type="AlphaFoldDB" id="A0A1V9X600"/>
<dbReference type="Gene3D" id="1.20.1250.20">
    <property type="entry name" value="MFS general substrate transporter like domains"/>
    <property type="match status" value="1"/>
</dbReference>
<accession>A0A1V9X600</accession>
<dbReference type="Pfam" id="PF12832">
    <property type="entry name" value="MFS_1_like"/>
    <property type="match status" value="1"/>
</dbReference>
<feature type="transmembrane region" description="Helical" evidence="7">
    <location>
        <begin position="176"/>
        <end position="198"/>
    </location>
</feature>
<keyword evidence="10" id="KW-1185">Reference proteome</keyword>
<evidence type="ECO:0000256" key="4">
    <source>
        <dbReference type="ARBA" id="ARBA00022989"/>
    </source>
</evidence>
<evidence type="ECO:0000313" key="10">
    <source>
        <dbReference type="Proteomes" id="UP000192247"/>
    </source>
</evidence>
<evidence type="ECO:0000313" key="9">
    <source>
        <dbReference type="EMBL" id="OQR68818.1"/>
    </source>
</evidence>
<feature type="transmembrane region" description="Helical" evidence="7">
    <location>
        <begin position="18"/>
        <end position="35"/>
    </location>
</feature>
<evidence type="ECO:0000256" key="7">
    <source>
        <dbReference type="SAM" id="Phobius"/>
    </source>
</evidence>
<organism evidence="9 10">
    <name type="scientific">Tropilaelaps mercedesae</name>
    <dbReference type="NCBI Taxonomy" id="418985"/>
    <lineage>
        <taxon>Eukaryota</taxon>
        <taxon>Metazoa</taxon>
        <taxon>Ecdysozoa</taxon>
        <taxon>Arthropoda</taxon>
        <taxon>Chelicerata</taxon>
        <taxon>Arachnida</taxon>
        <taxon>Acari</taxon>
        <taxon>Parasitiformes</taxon>
        <taxon>Mesostigmata</taxon>
        <taxon>Gamasina</taxon>
        <taxon>Dermanyssoidea</taxon>
        <taxon>Laelapidae</taxon>
        <taxon>Tropilaelaps</taxon>
    </lineage>
</organism>
<keyword evidence="3 7" id="KW-0812">Transmembrane</keyword>
<feature type="domain" description="Major facilitator superfamily associated" evidence="8">
    <location>
        <begin position="1"/>
        <end position="333"/>
    </location>
</feature>
<evidence type="ECO:0000256" key="6">
    <source>
        <dbReference type="SAM" id="MobiDB-lite"/>
    </source>
</evidence>
<keyword evidence="5 7" id="KW-0472">Membrane</keyword>
<dbReference type="InParanoid" id="A0A1V9X600"/>
<gene>
    <name evidence="9" type="ORF">BIW11_12658</name>
</gene>
<protein>
    <submittedName>
        <fullName evidence="9">Major facilitator superfamily domain-containing protein 6-like</fullName>
    </submittedName>
</protein>
<evidence type="ECO:0000256" key="1">
    <source>
        <dbReference type="ARBA" id="ARBA00004141"/>
    </source>
</evidence>
<reference evidence="9 10" key="1">
    <citation type="journal article" date="2017" name="Gigascience">
        <title>Draft genome of the honey bee ectoparasitic mite, Tropilaelaps mercedesae, is shaped by the parasitic life history.</title>
        <authorList>
            <person name="Dong X."/>
            <person name="Armstrong S.D."/>
            <person name="Xia D."/>
            <person name="Makepeace B.L."/>
            <person name="Darby A.C."/>
            <person name="Kadowaki T."/>
        </authorList>
    </citation>
    <scope>NUCLEOTIDE SEQUENCE [LARGE SCALE GENOMIC DNA]</scope>
    <source>
        <strain evidence="9">Wuxi-XJTLU</strain>
    </source>
</reference>
<name>A0A1V9X600_9ACAR</name>
<dbReference type="InterPro" id="IPR036259">
    <property type="entry name" value="MFS_trans_sf"/>
</dbReference>
<evidence type="ECO:0000259" key="8">
    <source>
        <dbReference type="Pfam" id="PF12832"/>
    </source>
</evidence>
<dbReference type="PANTHER" id="PTHR16172">
    <property type="entry name" value="MAJOR FACILITATOR SUPERFAMILY DOMAIN-CONTAINING PROTEIN 6-LIKE"/>
    <property type="match status" value="1"/>
</dbReference>
<feature type="region of interest" description="Disordered" evidence="6">
    <location>
        <begin position="381"/>
        <end position="400"/>
    </location>
</feature>
<dbReference type="GO" id="GO:0016020">
    <property type="term" value="C:membrane"/>
    <property type="evidence" value="ECO:0007669"/>
    <property type="project" value="UniProtKB-SubCell"/>
</dbReference>
<dbReference type="CDD" id="cd17335">
    <property type="entry name" value="MFS_MFSD6"/>
    <property type="match status" value="1"/>
</dbReference>
<feature type="region of interest" description="Disordered" evidence="6">
    <location>
        <begin position="407"/>
        <end position="427"/>
    </location>
</feature>
<feature type="transmembrane region" description="Helical" evidence="7">
    <location>
        <begin position="210"/>
        <end position="229"/>
    </location>
</feature>
<comment type="subcellular location">
    <subcellularLocation>
        <location evidence="1">Membrane</location>
        <topology evidence="1">Multi-pass membrane protein</topology>
    </subcellularLocation>
</comment>
<feature type="non-terminal residue" evidence="9">
    <location>
        <position position="1"/>
    </location>
</feature>
<evidence type="ECO:0000256" key="5">
    <source>
        <dbReference type="ARBA" id="ARBA00023136"/>
    </source>
</evidence>
<dbReference type="InterPro" id="IPR024989">
    <property type="entry name" value="MFS_assoc_dom"/>
</dbReference>
<dbReference type="PANTHER" id="PTHR16172:SF2">
    <property type="entry name" value="MAJOR FACILITATOR SUPERFAMILY DOMAIN-CONTAINING PROTEIN 6"/>
    <property type="match status" value="1"/>
</dbReference>
<dbReference type="Proteomes" id="UP000192247">
    <property type="component" value="Unassembled WGS sequence"/>
</dbReference>
<feature type="transmembrane region" description="Helical" evidence="7">
    <location>
        <begin position="55"/>
        <end position="74"/>
    </location>
</feature>
<keyword evidence="4 7" id="KW-1133">Transmembrane helix</keyword>
<dbReference type="OrthoDB" id="5989317at2759"/>
<feature type="transmembrane region" description="Helical" evidence="7">
    <location>
        <begin position="332"/>
        <end position="353"/>
    </location>
</feature>
<dbReference type="FunCoup" id="A0A1V9X600">
    <property type="interactions" value="132"/>
</dbReference>
<dbReference type="STRING" id="418985.A0A1V9X600"/>
<proteinExistence type="inferred from homology"/>
<comment type="caution">
    <text evidence="9">The sequence shown here is derived from an EMBL/GenBank/DDBJ whole genome shotgun (WGS) entry which is preliminary data.</text>
</comment>
<dbReference type="InterPro" id="IPR051717">
    <property type="entry name" value="MFS_MFSD6"/>
</dbReference>
<feature type="compositionally biased region" description="Polar residues" evidence="6">
    <location>
        <begin position="407"/>
        <end position="421"/>
    </location>
</feature>
<dbReference type="EMBL" id="MNPL01023303">
    <property type="protein sequence ID" value="OQR68818.1"/>
    <property type="molecule type" value="Genomic_DNA"/>
</dbReference>